<proteinExistence type="predicted"/>
<dbReference type="EMBL" id="CM037628">
    <property type="protein sequence ID" value="KAH7997097.1"/>
    <property type="molecule type" value="Genomic_DNA"/>
</dbReference>
<evidence type="ECO:0000313" key="1">
    <source>
        <dbReference type="EMBL" id="KAH7997097.1"/>
    </source>
</evidence>
<gene>
    <name evidence="1" type="ORF">K3G42_013317</name>
</gene>
<protein>
    <submittedName>
        <fullName evidence="1">Uncharacterized protein</fullName>
    </submittedName>
</protein>
<reference evidence="1" key="1">
    <citation type="submission" date="2021-08" db="EMBL/GenBank/DDBJ databases">
        <title>The first chromosome-level gecko genome reveals the dynamic sex chromosomes of Neotropical dwarf geckos (Sphaerodactylidae: Sphaerodactylus).</title>
        <authorList>
            <person name="Pinto B.J."/>
            <person name="Keating S.E."/>
            <person name="Gamble T."/>
        </authorList>
    </citation>
    <scope>NUCLEOTIDE SEQUENCE</scope>
    <source>
        <strain evidence="1">TG3544</strain>
    </source>
</reference>
<dbReference type="Proteomes" id="UP000827872">
    <property type="component" value="Linkage Group LG15"/>
</dbReference>
<comment type="caution">
    <text evidence="1">The sequence shown here is derived from an EMBL/GenBank/DDBJ whole genome shotgun (WGS) entry which is preliminary data.</text>
</comment>
<name>A0ACB8EVW6_9SAUR</name>
<accession>A0ACB8EVW6</accession>
<organism evidence="1 2">
    <name type="scientific">Sphaerodactylus townsendi</name>
    <dbReference type="NCBI Taxonomy" id="933632"/>
    <lineage>
        <taxon>Eukaryota</taxon>
        <taxon>Metazoa</taxon>
        <taxon>Chordata</taxon>
        <taxon>Craniata</taxon>
        <taxon>Vertebrata</taxon>
        <taxon>Euteleostomi</taxon>
        <taxon>Lepidosauria</taxon>
        <taxon>Squamata</taxon>
        <taxon>Bifurcata</taxon>
        <taxon>Gekkota</taxon>
        <taxon>Sphaerodactylidae</taxon>
        <taxon>Sphaerodactylus</taxon>
    </lineage>
</organism>
<keyword evidence="2" id="KW-1185">Reference proteome</keyword>
<evidence type="ECO:0000313" key="2">
    <source>
        <dbReference type="Proteomes" id="UP000827872"/>
    </source>
</evidence>
<sequence>MPTVHPEGSGAATDTLYITPAEQKLWGQLTGILSPALWEAEASGSLQGESGVISFSGSREVILRAKEAVSKLLILVGSVAKISRMVLPQTEQRAVGFFHLSEGLDLLLWEGEASRFRADAAVRIGPKGDLGCGSAVFAERVLSHRGSPCINVNVFLSCPQTVELGAGAVKLALEAASQKGLQSLTMTYADLISSTYQAKAVALGIEAFAKDHPASPLKTIHFVSSDRDAVAAFHRECEELWPPGTGHRDQLRSMLMSLEHVKAEVISGYSAKQKTDVVVVPLVLESDGMVWGPDSLAIMQRVLKIVPQATNLLPEEILSVTASAFPEFDCRELYVVRLAGSQVNISISE</sequence>